<dbReference type="InterPro" id="IPR000073">
    <property type="entry name" value="AB_hydrolase_1"/>
</dbReference>
<proteinExistence type="predicted"/>
<dbReference type="AlphaFoldDB" id="A0A3D9UW25"/>
<dbReference type="InterPro" id="IPR029058">
    <property type="entry name" value="AB_hydrolase_fold"/>
</dbReference>
<accession>A0A3D9UW25</accession>
<evidence type="ECO:0000313" key="2">
    <source>
        <dbReference type="EMBL" id="REF30204.1"/>
    </source>
</evidence>
<dbReference type="InterPro" id="IPR000639">
    <property type="entry name" value="Epox_hydrolase-like"/>
</dbReference>
<protein>
    <submittedName>
        <fullName evidence="2">Pimeloyl-ACP methyl ester carboxylesterase</fullName>
    </submittedName>
</protein>
<dbReference type="Pfam" id="PF12697">
    <property type="entry name" value="Abhydrolase_6"/>
    <property type="match status" value="1"/>
</dbReference>
<dbReference type="RefSeq" id="WP_115922223.1">
    <property type="nucleotide sequence ID" value="NZ_QTUA01000001.1"/>
</dbReference>
<dbReference type="PRINTS" id="PR00111">
    <property type="entry name" value="ABHYDROLASE"/>
</dbReference>
<dbReference type="GO" id="GO:0003824">
    <property type="term" value="F:catalytic activity"/>
    <property type="evidence" value="ECO:0007669"/>
    <property type="project" value="InterPro"/>
</dbReference>
<keyword evidence="3" id="KW-1185">Reference proteome</keyword>
<dbReference type="EMBL" id="QTUA01000001">
    <property type="protein sequence ID" value="REF30204.1"/>
    <property type="molecule type" value="Genomic_DNA"/>
</dbReference>
<organism evidence="2 3">
    <name type="scientific">Calidifontibacter indicus</name>
    <dbReference type="NCBI Taxonomy" id="419650"/>
    <lineage>
        <taxon>Bacteria</taxon>
        <taxon>Bacillati</taxon>
        <taxon>Actinomycetota</taxon>
        <taxon>Actinomycetes</taxon>
        <taxon>Micrococcales</taxon>
        <taxon>Dermacoccaceae</taxon>
        <taxon>Calidifontibacter</taxon>
    </lineage>
</organism>
<dbReference type="Proteomes" id="UP000256253">
    <property type="component" value="Unassembled WGS sequence"/>
</dbReference>
<evidence type="ECO:0000313" key="3">
    <source>
        <dbReference type="Proteomes" id="UP000256253"/>
    </source>
</evidence>
<dbReference type="OrthoDB" id="9770427at2"/>
<dbReference type="PANTHER" id="PTHR46438:SF11">
    <property type="entry name" value="LIPASE-RELATED"/>
    <property type="match status" value="1"/>
</dbReference>
<reference evidence="2 3" key="1">
    <citation type="submission" date="2018-08" db="EMBL/GenBank/DDBJ databases">
        <title>Sequencing the genomes of 1000 actinobacteria strains.</title>
        <authorList>
            <person name="Klenk H.-P."/>
        </authorList>
    </citation>
    <scope>NUCLEOTIDE SEQUENCE [LARGE SCALE GENOMIC DNA]</scope>
    <source>
        <strain evidence="2 3">DSM 22967</strain>
    </source>
</reference>
<name>A0A3D9UW25_9MICO</name>
<dbReference type="Gene3D" id="3.40.50.1820">
    <property type="entry name" value="alpha/beta hydrolase"/>
    <property type="match status" value="1"/>
</dbReference>
<gene>
    <name evidence="2" type="ORF">DFJ65_1198</name>
</gene>
<comment type="caution">
    <text evidence="2">The sequence shown here is derived from an EMBL/GenBank/DDBJ whole genome shotgun (WGS) entry which is preliminary data.</text>
</comment>
<dbReference type="SUPFAM" id="SSF53474">
    <property type="entry name" value="alpha/beta-Hydrolases"/>
    <property type="match status" value="1"/>
</dbReference>
<dbReference type="PRINTS" id="PR00412">
    <property type="entry name" value="EPOXHYDRLASE"/>
</dbReference>
<dbReference type="PANTHER" id="PTHR46438">
    <property type="entry name" value="ALPHA/BETA-HYDROLASES SUPERFAMILY PROTEIN"/>
    <property type="match status" value="1"/>
</dbReference>
<feature type="domain" description="AB hydrolase-1" evidence="1">
    <location>
        <begin position="39"/>
        <end position="293"/>
    </location>
</feature>
<evidence type="ECO:0000259" key="1">
    <source>
        <dbReference type="Pfam" id="PF12697"/>
    </source>
</evidence>
<sequence>MSLDLPFAPMLAERGGEYRTVDLKGEAHYIDFGGEGTPVVFVHGLGGAALNFMQVAPLLREAGHHVYAIDLAGFGLTRAQQLSSSVRGNAGLVSRFIDQVAGEPVVLVGNSMGGLITAMVASMHPELVQAVVLLGPAMPVPKRYPGRQLASLRTLATPAASGIVGRVRKRPLTPEAEVEVAMRVCLAERDSLDLDVFEAHVDLAKIRRGYPEVMAAMGLATRTMFREIISHGQVLKRYRSIEAPVLLINGAQDRLVGVEAARWAKRANPRWSYEEWDDTGHVPMLEHPERTASTIAQWVGTHVRSAA</sequence>